<feature type="transmembrane region" description="Helical" evidence="2">
    <location>
        <begin position="37"/>
        <end position="58"/>
    </location>
</feature>
<keyword evidence="2" id="KW-1133">Transmembrane helix</keyword>
<evidence type="ECO:0000256" key="2">
    <source>
        <dbReference type="SAM" id="Phobius"/>
    </source>
</evidence>
<keyword evidence="2" id="KW-0812">Transmembrane</keyword>
<sequence length="141" mass="13984">MRSADPPAAVPARPPAPDHDRRRDNAPTRPRRRSIRVLRAVVVSALAGATALAIGAILPSGVVAISVVAAIFVGVVTRTLSWVAGGPTDERASFVAVAAGAGAGAATLALAALCVVAGPAALVLVPLATAAGLATCWIRIS</sequence>
<feature type="compositionally biased region" description="Basic and acidic residues" evidence="1">
    <location>
        <begin position="16"/>
        <end position="26"/>
    </location>
</feature>
<name>A0ABS4W0H2_9PSEU</name>
<feature type="transmembrane region" description="Helical" evidence="2">
    <location>
        <begin position="119"/>
        <end position="140"/>
    </location>
</feature>
<proteinExistence type="predicted"/>
<gene>
    <name evidence="3" type="ORF">JOF36_005406</name>
</gene>
<dbReference type="EMBL" id="JAGINU010000001">
    <property type="protein sequence ID" value="MBP2369710.1"/>
    <property type="molecule type" value="Genomic_DNA"/>
</dbReference>
<evidence type="ECO:0000256" key="1">
    <source>
        <dbReference type="SAM" id="MobiDB-lite"/>
    </source>
</evidence>
<feature type="transmembrane region" description="Helical" evidence="2">
    <location>
        <begin position="64"/>
        <end position="85"/>
    </location>
</feature>
<keyword evidence="2" id="KW-0472">Membrane</keyword>
<reference evidence="3 4" key="1">
    <citation type="submission" date="2021-03" db="EMBL/GenBank/DDBJ databases">
        <title>Sequencing the genomes of 1000 actinobacteria strains.</title>
        <authorList>
            <person name="Klenk H.-P."/>
        </authorList>
    </citation>
    <scope>NUCLEOTIDE SEQUENCE [LARGE SCALE GENOMIC DNA]</scope>
    <source>
        <strain evidence="3 4">DSM 45256</strain>
    </source>
</reference>
<dbReference type="Proteomes" id="UP001519295">
    <property type="component" value="Unassembled WGS sequence"/>
</dbReference>
<organism evidence="3 4">
    <name type="scientific">Pseudonocardia parietis</name>
    <dbReference type="NCBI Taxonomy" id="570936"/>
    <lineage>
        <taxon>Bacteria</taxon>
        <taxon>Bacillati</taxon>
        <taxon>Actinomycetota</taxon>
        <taxon>Actinomycetes</taxon>
        <taxon>Pseudonocardiales</taxon>
        <taxon>Pseudonocardiaceae</taxon>
        <taxon>Pseudonocardia</taxon>
    </lineage>
</organism>
<accession>A0ABS4W0H2</accession>
<protein>
    <submittedName>
        <fullName evidence="3">Uncharacterized protein</fullName>
    </submittedName>
</protein>
<evidence type="ECO:0000313" key="4">
    <source>
        <dbReference type="Proteomes" id="UP001519295"/>
    </source>
</evidence>
<keyword evidence="4" id="KW-1185">Reference proteome</keyword>
<dbReference type="RefSeq" id="WP_210032145.1">
    <property type="nucleotide sequence ID" value="NZ_JAGINU010000001.1"/>
</dbReference>
<evidence type="ECO:0000313" key="3">
    <source>
        <dbReference type="EMBL" id="MBP2369710.1"/>
    </source>
</evidence>
<feature type="region of interest" description="Disordered" evidence="1">
    <location>
        <begin position="1"/>
        <end position="30"/>
    </location>
</feature>
<comment type="caution">
    <text evidence="3">The sequence shown here is derived from an EMBL/GenBank/DDBJ whole genome shotgun (WGS) entry which is preliminary data.</text>
</comment>
<feature type="transmembrane region" description="Helical" evidence="2">
    <location>
        <begin position="92"/>
        <end position="113"/>
    </location>
</feature>